<comment type="caution">
    <text evidence="2">The sequence shown here is derived from an EMBL/GenBank/DDBJ whole genome shotgun (WGS) entry which is preliminary data.</text>
</comment>
<sequence>MVGLNLCTLIKSSAGGTREDGYSQDNRLKAVRCSGRRLRPLPSSGSSTGLIDRCPTCQQVCGDFLSRMNCVSGDGSSSYLSKGTLSMTIGSESRQEKRTWGWAERGG</sequence>
<feature type="region of interest" description="Disordered" evidence="1">
    <location>
        <begin position="88"/>
        <end position="107"/>
    </location>
</feature>
<evidence type="ECO:0000313" key="3">
    <source>
        <dbReference type="Proteomes" id="UP000314294"/>
    </source>
</evidence>
<dbReference type="EMBL" id="SRLO01001670">
    <property type="protein sequence ID" value="TNN36027.1"/>
    <property type="molecule type" value="Genomic_DNA"/>
</dbReference>
<dbReference type="Proteomes" id="UP000314294">
    <property type="component" value="Unassembled WGS sequence"/>
</dbReference>
<gene>
    <name evidence="2" type="ORF">EYF80_053811</name>
</gene>
<dbReference type="OrthoDB" id="9440847at2759"/>
<name>A0A4Z2F4F2_9TELE</name>
<reference evidence="2 3" key="1">
    <citation type="submission" date="2019-03" db="EMBL/GenBank/DDBJ databases">
        <title>First draft genome of Liparis tanakae, snailfish: a comprehensive survey of snailfish specific genes.</title>
        <authorList>
            <person name="Kim W."/>
            <person name="Song I."/>
            <person name="Jeong J.-H."/>
            <person name="Kim D."/>
            <person name="Kim S."/>
            <person name="Ryu S."/>
            <person name="Song J.Y."/>
            <person name="Lee S.K."/>
        </authorList>
    </citation>
    <scope>NUCLEOTIDE SEQUENCE [LARGE SCALE GENOMIC DNA]</scope>
    <source>
        <tissue evidence="2">Muscle</tissue>
    </source>
</reference>
<dbReference type="AlphaFoldDB" id="A0A4Z2F4F2"/>
<proteinExistence type="predicted"/>
<protein>
    <submittedName>
        <fullName evidence="2">Uncharacterized protein</fullName>
    </submittedName>
</protein>
<evidence type="ECO:0000256" key="1">
    <source>
        <dbReference type="SAM" id="MobiDB-lite"/>
    </source>
</evidence>
<accession>A0A4Z2F4F2</accession>
<organism evidence="2 3">
    <name type="scientific">Liparis tanakae</name>
    <name type="common">Tanaka's snailfish</name>
    <dbReference type="NCBI Taxonomy" id="230148"/>
    <lineage>
        <taxon>Eukaryota</taxon>
        <taxon>Metazoa</taxon>
        <taxon>Chordata</taxon>
        <taxon>Craniata</taxon>
        <taxon>Vertebrata</taxon>
        <taxon>Euteleostomi</taxon>
        <taxon>Actinopterygii</taxon>
        <taxon>Neopterygii</taxon>
        <taxon>Teleostei</taxon>
        <taxon>Neoteleostei</taxon>
        <taxon>Acanthomorphata</taxon>
        <taxon>Eupercaria</taxon>
        <taxon>Perciformes</taxon>
        <taxon>Cottioidei</taxon>
        <taxon>Cottales</taxon>
        <taxon>Liparidae</taxon>
        <taxon>Liparis</taxon>
    </lineage>
</organism>
<evidence type="ECO:0000313" key="2">
    <source>
        <dbReference type="EMBL" id="TNN36027.1"/>
    </source>
</evidence>
<keyword evidence="3" id="KW-1185">Reference proteome</keyword>